<evidence type="ECO:0000313" key="2">
    <source>
        <dbReference type="Proteomes" id="UP000789920"/>
    </source>
</evidence>
<feature type="non-terminal residue" evidence="1">
    <location>
        <position position="58"/>
    </location>
</feature>
<accession>A0ACA9SK94</accession>
<dbReference type="Proteomes" id="UP000789920">
    <property type="component" value="Unassembled WGS sequence"/>
</dbReference>
<dbReference type="EMBL" id="CAJVQC010130211">
    <property type="protein sequence ID" value="CAG8841403.1"/>
    <property type="molecule type" value="Genomic_DNA"/>
</dbReference>
<proteinExistence type="predicted"/>
<evidence type="ECO:0000313" key="1">
    <source>
        <dbReference type="EMBL" id="CAG8841403.1"/>
    </source>
</evidence>
<sequence length="58" mass="6610">QTWLTLQEKLSETHTNYNINTMNIIGYCRLAKEINETISNLLPSTNTEINSTAIDIIN</sequence>
<name>A0ACA9SK94_9GLOM</name>
<gene>
    <name evidence="1" type="ORF">RPERSI_LOCUS31859</name>
</gene>
<comment type="caution">
    <text evidence="1">The sequence shown here is derived from an EMBL/GenBank/DDBJ whole genome shotgun (WGS) entry which is preliminary data.</text>
</comment>
<feature type="non-terminal residue" evidence="1">
    <location>
        <position position="1"/>
    </location>
</feature>
<keyword evidence="2" id="KW-1185">Reference proteome</keyword>
<reference evidence="1" key="1">
    <citation type="submission" date="2021-06" db="EMBL/GenBank/DDBJ databases">
        <authorList>
            <person name="Kallberg Y."/>
            <person name="Tangrot J."/>
            <person name="Rosling A."/>
        </authorList>
    </citation>
    <scope>NUCLEOTIDE SEQUENCE</scope>
    <source>
        <strain evidence="1">MA461A</strain>
    </source>
</reference>
<protein>
    <submittedName>
        <fullName evidence="1">10210_t:CDS:1</fullName>
    </submittedName>
</protein>
<organism evidence="1 2">
    <name type="scientific">Racocetra persica</name>
    <dbReference type="NCBI Taxonomy" id="160502"/>
    <lineage>
        <taxon>Eukaryota</taxon>
        <taxon>Fungi</taxon>
        <taxon>Fungi incertae sedis</taxon>
        <taxon>Mucoromycota</taxon>
        <taxon>Glomeromycotina</taxon>
        <taxon>Glomeromycetes</taxon>
        <taxon>Diversisporales</taxon>
        <taxon>Gigasporaceae</taxon>
        <taxon>Racocetra</taxon>
    </lineage>
</organism>